<dbReference type="RefSeq" id="WP_280320493.1">
    <property type="nucleotide sequence ID" value="NZ_CP118605.1"/>
</dbReference>
<dbReference type="PROSITE" id="PS51257">
    <property type="entry name" value="PROKAR_LIPOPROTEIN"/>
    <property type="match status" value="1"/>
</dbReference>
<accession>A0ABY8NE02</accession>
<keyword evidence="2" id="KW-1185">Reference proteome</keyword>
<reference evidence="1 2" key="1">
    <citation type="submission" date="2023-02" db="EMBL/GenBank/DDBJ databases">
        <title>Description and genomic characterization of Microbulbifer bruguierae sp. nov., isolated from the sediment of mangrove plant Bruguiera sexangula.</title>
        <authorList>
            <person name="Long M."/>
        </authorList>
    </citation>
    <scope>NUCLEOTIDE SEQUENCE [LARGE SCALE GENOMIC DNA]</scope>
    <source>
        <strain evidence="1 2">H12</strain>
    </source>
</reference>
<dbReference type="EMBL" id="CP118605">
    <property type="protein sequence ID" value="WGL16669.1"/>
    <property type="molecule type" value="Genomic_DNA"/>
</dbReference>
<dbReference type="Proteomes" id="UP001236500">
    <property type="component" value="Chromosome"/>
</dbReference>
<gene>
    <name evidence="1" type="ORF">PVT68_18195</name>
</gene>
<sequence>MKKIVVFTLVVAISIFGCAAVEKKPVVMEVIYPEEALHGSPAEAVVNIIHDTRSVASLKNIARSVPSDLISCETGSVVKEWQDDNTASPHKDFPEGQNSVSLVLRCE</sequence>
<evidence type="ECO:0000313" key="1">
    <source>
        <dbReference type="EMBL" id="WGL16669.1"/>
    </source>
</evidence>
<protein>
    <recommendedName>
        <fullName evidence="3">Lipoprotein</fullName>
    </recommendedName>
</protein>
<evidence type="ECO:0008006" key="3">
    <source>
        <dbReference type="Google" id="ProtNLM"/>
    </source>
</evidence>
<organism evidence="1 2">
    <name type="scientific">Microbulbifer bruguierae</name>
    <dbReference type="NCBI Taxonomy" id="3029061"/>
    <lineage>
        <taxon>Bacteria</taxon>
        <taxon>Pseudomonadati</taxon>
        <taxon>Pseudomonadota</taxon>
        <taxon>Gammaproteobacteria</taxon>
        <taxon>Cellvibrionales</taxon>
        <taxon>Microbulbiferaceae</taxon>
        <taxon>Microbulbifer</taxon>
    </lineage>
</organism>
<proteinExistence type="predicted"/>
<evidence type="ECO:0000313" key="2">
    <source>
        <dbReference type="Proteomes" id="UP001236500"/>
    </source>
</evidence>
<name>A0ABY8NE02_9GAMM</name>